<gene>
    <name evidence="4" type="ORF">SAMN05443428_12710</name>
</gene>
<name>A0A1T4Y865_9CLOT</name>
<dbReference type="InterPro" id="IPR012347">
    <property type="entry name" value="Ferritin-like"/>
</dbReference>
<dbReference type="GO" id="GO:0046872">
    <property type="term" value="F:metal ion binding"/>
    <property type="evidence" value="ECO:0007669"/>
    <property type="project" value="UniProtKB-KW"/>
</dbReference>
<accession>A0A1T4Y865</accession>
<dbReference type="Proteomes" id="UP000190105">
    <property type="component" value="Unassembled WGS sequence"/>
</dbReference>
<dbReference type="STRING" id="1147123.SAMN05443428_12710"/>
<dbReference type="InterPro" id="IPR007760">
    <property type="entry name" value="Mn_catalase"/>
</dbReference>
<dbReference type="Pfam" id="PF05067">
    <property type="entry name" value="Mn_catalase"/>
    <property type="match status" value="1"/>
</dbReference>
<proteinExistence type="inferred from homology"/>
<evidence type="ECO:0000313" key="5">
    <source>
        <dbReference type="Proteomes" id="UP000190105"/>
    </source>
</evidence>
<feature type="binding site" evidence="2">
    <location>
        <position position="89"/>
    </location>
    <ligand>
        <name>Mn(2+)</name>
        <dbReference type="ChEBI" id="CHEBI:29035"/>
        <label>1</label>
    </ligand>
</feature>
<keyword evidence="5" id="KW-1185">Reference proteome</keyword>
<feature type="binding site" evidence="2">
    <location>
        <position position="59"/>
    </location>
    <ligand>
        <name>Mn(2+)</name>
        <dbReference type="ChEBI" id="CHEBI:29035"/>
        <label>1</label>
    </ligand>
</feature>
<dbReference type="InterPro" id="IPR003251">
    <property type="entry name" value="Rr_diiron-bd_dom"/>
</dbReference>
<dbReference type="Gene3D" id="1.20.1260.10">
    <property type="match status" value="1"/>
</dbReference>
<dbReference type="OrthoDB" id="9791649at2"/>
<dbReference type="AlphaFoldDB" id="A0A1T4Y865"/>
<evidence type="ECO:0000256" key="2">
    <source>
        <dbReference type="PIRSR" id="PIRSR607760-1"/>
    </source>
</evidence>
<keyword evidence="2" id="KW-0479">Metal-binding</keyword>
<dbReference type="InterPro" id="IPR009078">
    <property type="entry name" value="Ferritin-like_SF"/>
</dbReference>
<organism evidence="4 5">
    <name type="scientific">Caloramator quimbayensis</name>
    <dbReference type="NCBI Taxonomy" id="1147123"/>
    <lineage>
        <taxon>Bacteria</taxon>
        <taxon>Bacillati</taxon>
        <taxon>Bacillota</taxon>
        <taxon>Clostridia</taxon>
        <taxon>Eubacteriales</taxon>
        <taxon>Clostridiaceae</taxon>
        <taxon>Caloramator</taxon>
    </lineage>
</organism>
<keyword evidence="2" id="KW-0464">Manganese</keyword>
<sequence>MESCKDIEALKEIEEKVDKFIKSLPCQSKMPMPEIKVERKNPEYAKLLLNAFSGSEDSELAAILQYLYHHETIENETIANALLCISMIEMNHYEVLSELITLLGEKPFLFNANKYFYSTGTIGYMDNPFAFHEETLDKTDKAKIRLKLEKDILSEINAINAYNFIQKNIKDKYINKVIEKIIEDEKFHLRLFNTLLEKYCS</sequence>
<dbReference type="GO" id="GO:0016491">
    <property type="term" value="F:oxidoreductase activity"/>
    <property type="evidence" value="ECO:0007669"/>
    <property type="project" value="InterPro"/>
</dbReference>
<dbReference type="SUPFAM" id="SSF47240">
    <property type="entry name" value="Ferritin-like"/>
    <property type="match status" value="1"/>
</dbReference>
<evidence type="ECO:0000313" key="4">
    <source>
        <dbReference type="EMBL" id="SKA98022.1"/>
    </source>
</evidence>
<comment type="similarity">
    <text evidence="1">Belongs to the manganese catalase family.</text>
</comment>
<dbReference type="EMBL" id="FUYH01000027">
    <property type="protein sequence ID" value="SKA98022.1"/>
    <property type="molecule type" value="Genomic_DNA"/>
</dbReference>
<protein>
    <submittedName>
        <fullName evidence="4">Bacterioferritin</fullName>
    </submittedName>
</protein>
<feature type="domain" description="Rubrerythrin diiron-binding" evidence="3">
    <location>
        <begin position="148"/>
        <end position="198"/>
    </location>
</feature>
<evidence type="ECO:0000259" key="3">
    <source>
        <dbReference type="Pfam" id="PF02915"/>
    </source>
</evidence>
<dbReference type="RefSeq" id="WP_078697510.1">
    <property type="nucleotide sequence ID" value="NZ_FUYH01000027.1"/>
</dbReference>
<comment type="cofactor">
    <cofactor evidence="2">
        <name>Mn(2+)</name>
        <dbReference type="ChEBI" id="CHEBI:29035"/>
    </cofactor>
    <text evidence="2">Binds 2 manganese ions per subunit.</text>
</comment>
<evidence type="ECO:0000256" key="1">
    <source>
        <dbReference type="ARBA" id="ARBA00007644"/>
    </source>
</evidence>
<dbReference type="Pfam" id="PF02915">
    <property type="entry name" value="Rubrerythrin"/>
    <property type="match status" value="1"/>
</dbReference>
<reference evidence="5" key="1">
    <citation type="submission" date="2017-02" db="EMBL/GenBank/DDBJ databases">
        <authorList>
            <person name="Varghese N."/>
            <person name="Submissions S."/>
        </authorList>
    </citation>
    <scope>NUCLEOTIDE SEQUENCE [LARGE SCALE GENOMIC DNA]</scope>
    <source>
        <strain evidence="5">USBA 833</strain>
    </source>
</reference>
<feature type="binding site" evidence="2">
    <location>
        <position position="92"/>
    </location>
    <ligand>
        <name>Mn(2+)</name>
        <dbReference type="ChEBI" id="CHEBI:29035"/>
        <label>1</label>
    </ligand>
</feature>